<protein>
    <submittedName>
        <fullName evidence="1">Copper resistance protein NlpE</fullName>
    </submittedName>
</protein>
<gene>
    <name evidence="1" type="ORF">H9828_07775</name>
</gene>
<dbReference type="AlphaFoldDB" id="A0A9D1Z0M6"/>
<dbReference type="EMBL" id="DXDA01000063">
    <property type="protein sequence ID" value="HIY69299.1"/>
    <property type="molecule type" value="Genomic_DNA"/>
</dbReference>
<dbReference type="Pfam" id="PF04170">
    <property type="entry name" value="NlpE"/>
    <property type="match status" value="1"/>
</dbReference>
<organism evidence="1 2">
    <name type="scientific">Candidatus Alistipes intestinigallinarum</name>
    <dbReference type="NCBI Taxonomy" id="2838440"/>
    <lineage>
        <taxon>Bacteria</taxon>
        <taxon>Pseudomonadati</taxon>
        <taxon>Bacteroidota</taxon>
        <taxon>Bacteroidia</taxon>
        <taxon>Bacteroidales</taxon>
        <taxon>Rikenellaceae</taxon>
        <taxon>Alistipes</taxon>
    </lineage>
</organism>
<dbReference type="Proteomes" id="UP000886844">
    <property type="component" value="Unassembled WGS sequence"/>
</dbReference>
<reference evidence="1" key="1">
    <citation type="journal article" date="2021" name="PeerJ">
        <title>Extensive microbial diversity within the chicken gut microbiome revealed by metagenomics and culture.</title>
        <authorList>
            <person name="Gilroy R."/>
            <person name="Ravi A."/>
            <person name="Getino M."/>
            <person name="Pursley I."/>
            <person name="Horton D.L."/>
            <person name="Alikhan N.F."/>
            <person name="Baker D."/>
            <person name="Gharbi K."/>
            <person name="Hall N."/>
            <person name="Watson M."/>
            <person name="Adriaenssens E.M."/>
            <person name="Foster-Nyarko E."/>
            <person name="Jarju S."/>
            <person name="Secka A."/>
            <person name="Antonio M."/>
            <person name="Oren A."/>
            <person name="Chaudhuri R.R."/>
            <person name="La Ragione R."/>
            <person name="Hildebrand F."/>
            <person name="Pallen M.J."/>
        </authorList>
    </citation>
    <scope>NUCLEOTIDE SEQUENCE</scope>
    <source>
        <strain evidence="1">5134</strain>
    </source>
</reference>
<reference evidence="1" key="2">
    <citation type="submission" date="2021-04" db="EMBL/GenBank/DDBJ databases">
        <authorList>
            <person name="Gilroy R."/>
        </authorList>
    </citation>
    <scope>NUCLEOTIDE SEQUENCE</scope>
    <source>
        <strain evidence="1">5134</strain>
    </source>
</reference>
<evidence type="ECO:0000313" key="1">
    <source>
        <dbReference type="EMBL" id="HIY69299.1"/>
    </source>
</evidence>
<name>A0A9D1Z0M6_9BACT</name>
<evidence type="ECO:0000313" key="2">
    <source>
        <dbReference type="Proteomes" id="UP000886844"/>
    </source>
</evidence>
<dbReference type="Gene3D" id="2.40.128.640">
    <property type="match status" value="1"/>
</dbReference>
<dbReference type="PROSITE" id="PS51257">
    <property type="entry name" value="PROKAR_LIPOPROTEIN"/>
    <property type="match status" value="1"/>
</dbReference>
<sequence>MKRTLLILSAAGLLSACGGNGRKQAAATDPAASASTEVTLQAPDMHTAETSLDYLGTYEGTLPGADCPGIRTTIVLAADGSYTLHMEYLERDTAYDEKGSFEVKGNLLTLTPSDGGQPGYYKVEENRLRHLDGDRQPITGELAEHYVLQKK</sequence>
<comment type="caution">
    <text evidence="1">The sequence shown here is derived from an EMBL/GenBank/DDBJ whole genome shotgun (WGS) entry which is preliminary data.</text>
</comment>
<accession>A0A9D1Z0M6</accession>
<dbReference type="InterPro" id="IPR007298">
    <property type="entry name" value="Cu-R_lipoprotein_NlpE"/>
</dbReference>
<proteinExistence type="predicted"/>